<dbReference type="GO" id="GO:0005506">
    <property type="term" value="F:iron ion binding"/>
    <property type="evidence" value="ECO:0007669"/>
    <property type="project" value="InterPro"/>
</dbReference>
<dbReference type="GO" id="GO:0016705">
    <property type="term" value="F:oxidoreductase activity, acting on paired donors, with incorporation or reduction of molecular oxygen"/>
    <property type="evidence" value="ECO:0007669"/>
    <property type="project" value="InterPro"/>
</dbReference>
<organism evidence="6 7">
    <name type="scientific">Thlaspi arvense</name>
    <name type="common">Field penny-cress</name>
    <dbReference type="NCBI Taxonomy" id="13288"/>
    <lineage>
        <taxon>Eukaryota</taxon>
        <taxon>Viridiplantae</taxon>
        <taxon>Streptophyta</taxon>
        <taxon>Embryophyta</taxon>
        <taxon>Tracheophyta</taxon>
        <taxon>Spermatophyta</taxon>
        <taxon>Magnoliopsida</taxon>
        <taxon>eudicotyledons</taxon>
        <taxon>Gunneridae</taxon>
        <taxon>Pentapetalae</taxon>
        <taxon>rosids</taxon>
        <taxon>malvids</taxon>
        <taxon>Brassicales</taxon>
        <taxon>Brassicaceae</taxon>
        <taxon>Thlaspideae</taxon>
        <taxon>Thlaspi</taxon>
    </lineage>
</organism>
<feature type="repeat" description="PPR" evidence="4">
    <location>
        <begin position="562"/>
        <end position="596"/>
    </location>
</feature>
<keyword evidence="3 5" id="KW-0479">Metal-binding</keyword>
<sequence>MFHQDIFLAGVNTSAVTLIWGLTELIRNPRVMKKVQEEIRTTLGDKKQRITEQDVNQLPYFKLMVKEIFRLHPAAPLLLPRETLSDIKIQGYDIPAKTQIMINVYSIARDPKLWNNPDEFNPDRFLDSSIDYRGLNFELLPFGSGRRLCPGMTMGIATIRRRSETATMFIHRVNATRIRPLVSFRLFSSAASLLQYCTEKPPIKPWPQRLFPKRLASMITQQQNIDLALQIFLYAGKSHPGFTHNYDTYHSILFKLSRARAFDPVESLMAELRKSYPPIRCGENLFIDLLRNYGLAGRYETSVRIFLRIPDYGVKRSVRSLNTLLNVLIQNKRFDLVHAMFKNSKESFGITPNIFTCNLLVKALCKKNDIESAYKVLDEIPSMGLVPNLVTYTTILGGYVARGDMEAAKKVLEEMLDRGWDPDATTYTVLMDGYCKLGRFSEAAKLMDEMEKNEIEPNEVTYGVMIRALCKEKKSGEARNMFDEMLDRTFMPDSSLCCRVIDALCEDHKVDEACSLWRKMLRNNCMPDNALLSTLIHWLCRDGRVSEARKLFDEFEKGSIPSLLTYNTLISGMCEKGELTEAGRLWDDMFERKCKPNAFTYNVLIECLSKNGNVKEGVRFLEEMLESGCFPNRTTFLILFDGLEELGKEEDAIKIVTMAVMSGKVDRESWELFLKKFAGELDKGVVVLKELLLENSVS</sequence>
<feature type="repeat" description="PPR" evidence="4">
    <location>
        <begin position="528"/>
        <end position="558"/>
    </location>
</feature>
<dbReference type="InterPro" id="IPR002401">
    <property type="entry name" value="Cyt_P450_E_grp-I"/>
</dbReference>
<evidence type="ECO:0000256" key="3">
    <source>
        <dbReference type="PIRSR" id="PIRSR602401-1"/>
    </source>
</evidence>
<dbReference type="InterPro" id="IPR011990">
    <property type="entry name" value="TPR-like_helical_dom_sf"/>
</dbReference>
<dbReference type="PANTHER" id="PTHR47942">
    <property type="entry name" value="TETRATRICOPEPTIDE REPEAT (TPR)-LIKE SUPERFAMILY PROTEIN-RELATED"/>
    <property type="match status" value="1"/>
</dbReference>
<dbReference type="InterPro" id="IPR051222">
    <property type="entry name" value="PPR/CCM1_RNA-binding"/>
</dbReference>
<keyword evidence="2" id="KW-0677">Repeat</keyword>
<dbReference type="InterPro" id="IPR036396">
    <property type="entry name" value="Cyt_P450_sf"/>
</dbReference>
<keyword evidence="5" id="KW-0503">Monooxygenase</keyword>
<keyword evidence="5" id="KW-0560">Oxidoreductase</keyword>
<dbReference type="EMBL" id="OU466862">
    <property type="protein sequence ID" value="CAH2072613.1"/>
    <property type="molecule type" value="Genomic_DNA"/>
</dbReference>
<dbReference type="PRINTS" id="PR00463">
    <property type="entry name" value="EP450I"/>
</dbReference>
<feature type="repeat" description="PPR" evidence="4">
    <location>
        <begin position="353"/>
        <end position="387"/>
    </location>
</feature>
<evidence type="ECO:0000256" key="5">
    <source>
        <dbReference type="RuleBase" id="RU000461"/>
    </source>
</evidence>
<keyword evidence="3 5" id="KW-0349">Heme</keyword>
<dbReference type="GO" id="GO:0020037">
    <property type="term" value="F:heme binding"/>
    <property type="evidence" value="ECO:0007669"/>
    <property type="project" value="InterPro"/>
</dbReference>
<gene>
    <name evidence="6" type="ORF">TAV2_LOCUS19710</name>
</gene>
<dbReference type="PROSITE" id="PS51375">
    <property type="entry name" value="PPR"/>
    <property type="match status" value="8"/>
</dbReference>
<dbReference type="PRINTS" id="PR00385">
    <property type="entry name" value="P450"/>
</dbReference>
<feature type="repeat" description="PPR" evidence="4">
    <location>
        <begin position="423"/>
        <end position="457"/>
    </location>
</feature>
<comment type="similarity">
    <text evidence="1">Belongs to the PPR family. P subfamily.</text>
</comment>
<evidence type="ECO:0000313" key="6">
    <source>
        <dbReference type="EMBL" id="CAH2072613.1"/>
    </source>
</evidence>
<feature type="repeat" description="PPR" evidence="4">
    <location>
        <begin position="597"/>
        <end position="631"/>
    </location>
</feature>
<feature type="repeat" description="PPR" evidence="4">
    <location>
        <begin position="493"/>
        <end position="527"/>
    </location>
</feature>
<name>A0AAU9SWC7_THLAR</name>
<keyword evidence="7" id="KW-1185">Reference proteome</keyword>
<dbReference type="Gene3D" id="1.10.630.10">
    <property type="entry name" value="Cytochrome P450"/>
    <property type="match status" value="1"/>
</dbReference>
<dbReference type="NCBIfam" id="TIGR00756">
    <property type="entry name" value="PPR"/>
    <property type="match status" value="8"/>
</dbReference>
<protein>
    <recommendedName>
        <fullName evidence="8">Cytochrome P450</fullName>
    </recommendedName>
</protein>
<dbReference type="InterPro" id="IPR017972">
    <property type="entry name" value="Cyt_P450_CS"/>
</dbReference>
<reference evidence="6 7" key="1">
    <citation type="submission" date="2022-03" db="EMBL/GenBank/DDBJ databases">
        <authorList>
            <person name="Nunn A."/>
            <person name="Chopra R."/>
            <person name="Nunn A."/>
            <person name="Contreras Garrido A."/>
        </authorList>
    </citation>
    <scope>NUCLEOTIDE SEQUENCE [LARGE SCALE GENOMIC DNA]</scope>
</reference>
<comment type="cofactor">
    <cofactor evidence="3">
        <name>heme</name>
        <dbReference type="ChEBI" id="CHEBI:30413"/>
    </cofactor>
</comment>
<dbReference type="AlphaFoldDB" id="A0AAU9SWC7"/>
<dbReference type="PANTHER" id="PTHR47942:SF16">
    <property type="entry name" value="PENTATRICOPEPTIDE REPEAT DOMAIN CONTAINING PROTEIN-RELATED"/>
    <property type="match status" value="1"/>
</dbReference>
<evidence type="ECO:0000256" key="4">
    <source>
        <dbReference type="PROSITE-ProRule" id="PRU00708"/>
    </source>
</evidence>
<dbReference type="InterPro" id="IPR002885">
    <property type="entry name" value="PPR_rpt"/>
</dbReference>
<keyword evidence="3 5" id="KW-0408">Iron</keyword>
<dbReference type="GO" id="GO:0004497">
    <property type="term" value="F:monooxygenase activity"/>
    <property type="evidence" value="ECO:0007669"/>
    <property type="project" value="UniProtKB-KW"/>
</dbReference>
<dbReference type="SUPFAM" id="SSF48264">
    <property type="entry name" value="Cytochrome P450"/>
    <property type="match status" value="1"/>
</dbReference>
<dbReference type="PROSITE" id="PS00086">
    <property type="entry name" value="CYTOCHROME_P450"/>
    <property type="match status" value="1"/>
</dbReference>
<feature type="repeat" description="PPR" evidence="4">
    <location>
        <begin position="388"/>
        <end position="422"/>
    </location>
</feature>
<evidence type="ECO:0008006" key="8">
    <source>
        <dbReference type="Google" id="ProtNLM"/>
    </source>
</evidence>
<feature type="repeat" description="PPR" evidence="4">
    <location>
        <begin position="458"/>
        <end position="492"/>
    </location>
</feature>
<dbReference type="InterPro" id="IPR001128">
    <property type="entry name" value="Cyt_P450"/>
</dbReference>
<proteinExistence type="inferred from homology"/>
<dbReference type="Pfam" id="PF12854">
    <property type="entry name" value="PPR_1"/>
    <property type="match status" value="3"/>
</dbReference>
<comment type="similarity">
    <text evidence="5">Belongs to the cytochrome P450 family.</text>
</comment>
<feature type="binding site" description="axial binding residue" evidence="3">
    <location>
        <position position="149"/>
    </location>
    <ligand>
        <name>heme</name>
        <dbReference type="ChEBI" id="CHEBI:30413"/>
    </ligand>
    <ligandPart>
        <name>Fe</name>
        <dbReference type="ChEBI" id="CHEBI:18248"/>
    </ligandPart>
</feature>
<evidence type="ECO:0000256" key="1">
    <source>
        <dbReference type="ARBA" id="ARBA00007626"/>
    </source>
</evidence>
<dbReference type="SUPFAM" id="SSF48452">
    <property type="entry name" value="TPR-like"/>
    <property type="match status" value="1"/>
</dbReference>
<dbReference type="Gene3D" id="1.25.40.10">
    <property type="entry name" value="Tetratricopeptide repeat domain"/>
    <property type="match status" value="4"/>
</dbReference>
<evidence type="ECO:0000256" key="2">
    <source>
        <dbReference type="ARBA" id="ARBA00022737"/>
    </source>
</evidence>
<evidence type="ECO:0000313" key="7">
    <source>
        <dbReference type="Proteomes" id="UP000836841"/>
    </source>
</evidence>
<dbReference type="Pfam" id="PF13041">
    <property type="entry name" value="PPR_2"/>
    <property type="match status" value="2"/>
</dbReference>
<dbReference type="Pfam" id="PF00067">
    <property type="entry name" value="p450"/>
    <property type="match status" value="1"/>
</dbReference>
<accession>A0AAU9SWC7</accession>
<dbReference type="Proteomes" id="UP000836841">
    <property type="component" value="Chromosome 6"/>
</dbReference>